<accession>A0A9N8EV81</accession>
<dbReference type="GO" id="GO:0005524">
    <property type="term" value="F:ATP binding"/>
    <property type="evidence" value="ECO:0007669"/>
    <property type="project" value="InterPro"/>
</dbReference>
<dbReference type="EMBL" id="CAICTM010001710">
    <property type="protein sequence ID" value="CAB9525689.1"/>
    <property type="molecule type" value="Genomic_DNA"/>
</dbReference>
<dbReference type="SUPFAM" id="SSF68906">
    <property type="entry name" value="SAP domain"/>
    <property type="match status" value="1"/>
</dbReference>
<feature type="region of interest" description="Disordered" evidence="1">
    <location>
        <begin position="702"/>
        <end position="721"/>
    </location>
</feature>
<feature type="region of interest" description="Disordered" evidence="1">
    <location>
        <begin position="291"/>
        <end position="312"/>
    </location>
</feature>
<dbReference type="Pfam" id="PF02037">
    <property type="entry name" value="SAP"/>
    <property type="match status" value="1"/>
</dbReference>
<feature type="compositionally biased region" description="Basic and acidic residues" evidence="1">
    <location>
        <begin position="190"/>
        <end position="209"/>
    </location>
</feature>
<dbReference type="GO" id="GO:0004812">
    <property type="term" value="F:aminoacyl-tRNA ligase activity"/>
    <property type="evidence" value="ECO:0007669"/>
    <property type="project" value="InterPro"/>
</dbReference>
<dbReference type="AlphaFoldDB" id="A0A9N8EV81"/>
<protein>
    <recommendedName>
        <fullName evidence="3">SAP domain-containing protein</fullName>
    </recommendedName>
</protein>
<dbReference type="InterPro" id="IPR009080">
    <property type="entry name" value="tRNAsynth_Ia_anticodon-bd"/>
</dbReference>
<feature type="region of interest" description="Disordered" evidence="1">
    <location>
        <begin position="738"/>
        <end position="784"/>
    </location>
</feature>
<evidence type="ECO:0000313" key="4">
    <source>
        <dbReference type="EMBL" id="CAB9525689.1"/>
    </source>
</evidence>
<dbReference type="GO" id="GO:0006418">
    <property type="term" value="P:tRNA aminoacylation for protein translation"/>
    <property type="evidence" value="ECO:0007669"/>
    <property type="project" value="InterPro"/>
</dbReference>
<dbReference type="SUPFAM" id="SSF47323">
    <property type="entry name" value="Anticodon-binding domain of a subclass of class I aminoacyl-tRNA synthetases"/>
    <property type="match status" value="4"/>
</dbReference>
<evidence type="ECO:0000256" key="2">
    <source>
        <dbReference type="SAM" id="SignalP"/>
    </source>
</evidence>
<evidence type="ECO:0000259" key="3">
    <source>
        <dbReference type="PROSITE" id="PS50800"/>
    </source>
</evidence>
<feature type="region of interest" description="Disordered" evidence="1">
    <location>
        <begin position="550"/>
        <end position="576"/>
    </location>
</feature>
<dbReference type="Gene3D" id="1.20.120.1910">
    <property type="entry name" value="Cysteine-tRNA ligase, C-terminal anti-codon recognition domain"/>
    <property type="match status" value="5"/>
</dbReference>
<organism evidence="4 5">
    <name type="scientific">Seminavis robusta</name>
    <dbReference type="NCBI Taxonomy" id="568900"/>
    <lineage>
        <taxon>Eukaryota</taxon>
        <taxon>Sar</taxon>
        <taxon>Stramenopiles</taxon>
        <taxon>Ochrophyta</taxon>
        <taxon>Bacillariophyta</taxon>
        <taxon>Bacillariophyceae</taxon>
        <taxon>Bacillariophycidae</taxon>
        <taxon>Naviculales</taxon>
        <taxon>Naviculaceae</taxon>
        <taxon>Seminavis</taxon>
    </lineage>
</organism>
<feature type="compositionally biased region" description="Acidic residues" evidence="1">
    <location>
        <begin position="742"/>
        <end position="778"/>
    </location>
</feature>
<sequence length="813" mass="91380">MADLKTRSFLLLCLLIFSLSSRVGAFSVGSSRIGTSKTTGSSLLFLSDRREDDYDAWLEKLDPSDFEDDSPPQQQQQEQQGGGDFGKWRGQPRGGGGGGFPSHDYERDWDADQSNVDEAQVDRLIAQRLQARKRGNYDQADAIRDELMDDHGVSVWDKDRLWRSGCSSSGSGRKWGGGRNDNDNNGGYNNDRRGGRERYGGRNDRDPRRGRGGGGRGGRPERNFGPNGHDYSYSPDAGPVDSPLPEPSIHDLISRRLQCKLNRNFREADDLQDELASQGVFVHDGIKEWRADGQPFPSGERQRGFDGRGANTPYELSPYTLPLIEPAAAAEMGTEAAQLAEDSLRTQIQQLIDDRLAAKQDRVFNIADAIRDDLQRDYNVFIDDRKRQWSVGGNFKAPPQPYSMSPYSLPLASIIGDAADDKALTELQQKIQSMVDERLEAKLRRDFTTADGIRDELSADYNVAIDDRENMWSIGNDFKPPPEPYKQSPFSPPPVGIDAERVTEMVIERDEARSQRKFGAADNIKMELEEDFDIIINDRLKQWSVGGNFGPPGTDNDSGNMASSGSCAYTQRGGGSLTPEDLATVTQLINERADFQMAKQYGKADRIREQLRDTFNVRVDDRNREWHVVTNAIAYVPSPHSLDEDAIKYIQEQVNQREVARLQKDYDLADDIRDALMDQFAVSVDDRLNEWTVIVDPSNRVAAQTSPNETAESVESWNEEDVDDLEDEILGAVEADNRAVELGDDEDEEGEYEYEEEEEEEYEDEEEVEEEEEGEEEANVPLESLTVVQLKAMLRERGLPVSGRKGDLIDRLQ</sequence>
<reference evidence="4" key="1">
    <citation type="submission" date="2020-06" db="EMBL/GenBank/DDBJ databases">
        <authorList>
            <consortium name="Plant Systems Biology data submission"/>
        </authorList>
    </citation>
    <scope>NUCLEOTIDE SEQUENCE</scope>
    <source>
        <strain evidence="4">D6</strain>
    </source>
</reference>
<feature type="region of interest" description="Disordered" evidence="1">
    <location>
        <begin position="61"/>
        <end position="108"/>
    </location>
</feature>
<evidence type="ECO:0000256" key="1">
    <source>
        <dbReference type="SAM" id="MobiDB-lite"/>
    </source>
</evidence>
<keyword evidence="2" id="KW-0732">Signal</keyword>
<dbReference type="Gene3D" id="1.10.720.30">
    <property type="entry name" value="SAP domain"/>
    <property type="match status" value="1"/>
</dbReference>
<dbReference type="Proteomes" id="UP001153069">
    <property type="component" value="Unassembled WGS sequence"/>
</dbReference>
<keyword evidence="5" id="KW-1185">Reference proteome</keyword>
<name>A0A9N8EV81_9STRA</name>
<dbReference type="PROSITE" id="PS50800">
    <property type="entry name" value="SAP"/>
    <property type="match status" value="1"/>
</dbReference>
<dbReference type="InterPro" id="IPR036361">
    <property type="entry name" value="SAP_dom_sf"/>
</dbReference>
<gene>
    <name evidence="4" type="ORF">SEMRO_1712_G292910.1</name>
</gene>
<dbReference type="SMART" id="SM00513">
    <property type="entry name" value="SAP"/>
    <property type="match status" value="1"/>
</dbReference>
<evidence type="ECO:0000313" key="5">
    <source>
        <dbReference type="Proteomes" id="UP001153069"/>
    </source>
</evidence>
<feature type="signal peptide" evidence="2">
    <location>
        <begin position="1"/>
        <end position="25"/>
    </location>
</feature>
<feature type="compositionally biased region" description="Polar residues" evidence="1">
    <location>
        <begin position="702"/>
        <end position="716"/>
    </location>
</feature>
<dbReference type="InterPro" id="IPR003034">
    <property type="entry name" value="SAP_dom"/>
</dbReference>
<feature type="compositionally biased region" description="Low complexity" evidence="1">
    <location>
        <begin position="163"/>
        <end position="172"/>
    </location>
</feature>
<proteinExistence type="predicted"/>
<feature type="region of interest" description="Disordered" evidence="1">
    <location>
        <begin position="162"/>
        <end position="246"/>
    </location>
</feature>
<feature type="compositionally biased region" description="Polar residues" evidence="1">
    <location>
        <begin position="555"/>
        <end position="569"/>
    </location>
</feature>
<dbReference type="OrthoDB" id="47021at2759"/>
<comment type="caution">
    <text evidence="4">The sequence shown here is derived from an EMBL/GenBank/DDBJ whole genome shotgun (WGS) entry which is preliminary data.</text>
</comment>
<feature type="domain" description="SAP" evidence="3">
    <location>
        <begin position="782"/>
        <end position="813"/>
    </location>
</feature>
<feature type="chain" id="PRO_5040168360" description="SAP domain-containing protein" evidence="2">
    <location>
        <begin position="26"/>
        <end position="813"/>
    </location>
</feature>